<keyword evidence="2" id="KW-0378">Hydrolase</keyword>
<gene>
    <name evidence="4" type="ORF">ETAA1_11980</name>
</gene>
<evidence type="ECO:0000313" key="4">
    <source>
        <dbReference type="EMBL" id="QDU19292.1"/>
    </source>
</evidence>
<proteinExistence type="predicted"/>
<protein>
    <submittedName>
        <fullName evidence="4">Calcineurin-like phosphoesterase</fullName>
    </submittedName>
</protein>
<dbReference type="GO" id="GO:0016020">
    <property type="term" value="C:membrane"/>
    <property type="evidence" value="ECO:0007669"/>
    <property type="project" value="GOC"/>
</dbReference>
<dbReference type="KEGG" id="uli:ETAA1_11980"/>
<dbReference type="InterPro" id="IPR051158">
    <property type="entry name" value="Metallophosphoesterase_sf"/>
</dbReference>
<dbReference type="EMBL" id="CP036273">
    <property type="protein sequence ID" value="QDU19292.1"/>
    <property type="molecule type" value="Genomic_DNA"/>
</dbReference>
<dbReference type="SUPFAM" id="SSF56300">
    <property type="entry name" value="Metallo-dependent phosphatases"/>
    <property type="match status" value="1"/>
</dbReference>
<reference evidence="4 5" key="1">
    <citation type="submission" date="2019-02" db="EMBL/GenBank/DDBJ databases">
        <title>Deep-cultivation of Planctomycetes and their phenomic and genomic characterization uncovers novel biology.</title>
        <authorList>
            <person name="Wiegand S."/>
            <person name="Jogler M."/>
            <person name="Boedeker C."/>
            <person name="Pinto D."/>
            <person name="Vollmers J."/>
            <person name="Rivas-Marin E."/>
            <person name="Kohn T."/>
            <person name="Peeters S.H."/>
            <person name="Heuer A."/>
            <person name="Rast P."/>
            <person name="Oberbeckmann S."/>
            <person name="Bunk B."/>
            <person name="Jeske O."/>
            <person name="Meyerdierks A."/>
            <person name="Storesund J.E."/>
            <person name="Kallscheuer N."/>
            <person name="Luecker S."/>
            <person name="Lage O.M."/>
            <person name="Pohl T."/>
            <person name="Merkel B.J."/>
            <person name="Hornburger P."/>
            <person name="Mueller R.-W."/>
            <person name="Bruemmer F."/>
            <person name="Labrenz M."/>
            <person name="Spormann A.M."/>
            <person name="Op den Camp H."/>
            <person name="Overmann J."/>
            <person name="Amann R."/>
            <person name="Jetten M.S.M."/>
            <person name="Mascher T."/>
            <person name="Medema M.H."/>
            <person name="Devos D.P."/>
            <person name="Kaster A.-K."/>
            <person name="Ovreas L."/>
            <person name="Rohde M."/>
            <person name="Galperin M.Y."/>
            <person name="Jogler C."/>
        </authorList>
    </citation>
    <scope>NUCLEOTIDE SEQUENCE [LARGE SCALE GENOMIC DNA]</scope>
    <source>
        <strain evidence="4 5">ETA_A1</strain>
    </source>
</reference>
<accession>A0A517XP84</accession>
<dbReference type="GO" id="GO:0046872">
    <property type="term" value="F:metal ion binding"/>
    <property type="evidence" value="ECO:0007669"/>
    <property type="project" value="UniProtKB-KW"/>
</dbReference>
<evidence type="ECO:0000313" key="5">
    <source>
        <dbReference type="Proteomes" id="UP000319576"/>
    </source>
</evidence>
<evidence type="ECO:0000256" key="2">
    <source>
        <dbReference type="ARBA" id="ARBA00022801"/>
    </source>
</evidence>
<keyword evidence="1" id="KW-0479">Metal-binding</keyword>
<dbReference type="InterPro" id="IPR029052">
    <property type="entry name" value="Metallo-depent_PP-like"/>
</dbReference>
<dbReference type="GO" id="GO:0009245">
    <property type="term" value="P:lipid A biosynthetic process"/>
    <property type="evidence" value="ECO:0007669"/>
    <property type="project" value="TreeGrafter"/>
</dbReference>
<dbReference type="InterPro" id="IPR004843">
    <property type="entry name" value="Calcineurin-like_PHP"/>
</dbReference>
<evidence type="ECO:0000259" key="3">
    <source>
        <dbReference type="Pfam" id="PF00149"/>
    </source>
</evidence>
<dbReference type="Proteomes" id="UP000319576">
    <property type="component" value="Chromosome"/>
</dbReference>
<sequence length="308" mass="34093">MTTSPRLAGPGRPVRIAVTADLHFGPRHPGGAAATHALADDLFRDPPDLFVIAGDVGAGDEFGRCLDLFAELPCHKALVPGNHDIWVRSDDPRGDSLDVYRHHLPAEAAARGFHYLDHGPLVLPEARFAVVGSINWYDYSWGVDRLREFTPEWADRLRTKRFTRGRHNDANFVRWHFDDAGFAQEAVETLNDHLAEALSQVPAALVVTHHPPFRRLNYPKPDPPDLDALMWEAFSGNADLEDVLAKYAGRIPLAFCGHTHFAREASFGPTRGYNVGGDYGFKRLLRVDWPAGEVTAVEYSGAGEMAGR</sequence>
<dbReference type="RefSeq" id="WP_145235178.1">
    <property type="nucleotide sequence ID" value="NZ_CP036273.1"/>
</dbReference>
<name>A0A517XP84_9BACT</name>
<evidence type="ECO:0000256" key="1">
    <source>
        <dbReference type="ARBA" id="ARBA00022723"/>
    </source>
</evidence>
<dbReference type="AlphaFoldDB" id="A0A517XP84"/>
<dbReference type="OrthoDB" id="113290at2"/>
<feature type="domain" description="Calcineurin-like phosphoesterase" evidence="3">
    <location>
        <begin position="15"/>
        <end position="260"/>
    </location>
</feature>
<dbReference type="PANTHER" id="PTHR31302">
    <property type="entry name" value="TRANSMEMBRANE PROTEIN WITH METALLOPHOSPHOESTERASE DOMAIN-RELATED"/>
    <property type="match status" value="1"/>
</dbReference>
<dbReference type="Pfam" id="PF00149">
    <property type="entry name" value="Metallophos"/>
    <property type="match status" value="1"/>
</dbReference>
<organism evidence="4 5">
    <name type="scientific">Urbifossiella limnaea</name>
    <dbReference type="NCBI Taxonomy" id="2528023"/>
    <lineage>
        <taxon>Bacteria</taxon>
        <taxon>Pseudomonadati</taxon>
        <taxon>Planctomycetota</taxon>
        <taxon>Planctomycetia</taxon>
        <taxon>Gemmatales</taxon>
        <taxon>Gemmataceae</taxon>
        <taxon>Urbifossiella</taxon>
    </lineage>
</organism>
<dbReference type="Gene3D" id="3.60.21.10">
    <property type="match status" value="1"/>
</dbReference>
<dbReference type="PANTHER" id="PTHR31302:SF31">
    <property type="entry name" value="PHOSPHODIESTERASE YAEI"/>
    <property type="match status" value="1"/>
</dbReference>
<keyword evidence="5" id="KW-1185">Reference proteome</keyword>
<dbReference type="GO" id="GO:0008758">
    <property type="term" value="F:UDP-2,3-diacylglucosamine hydrolase activity"/>
    <property type="evidence" value="ECO:0007669"/>
    <property type="project" value="TreeGrafter"/>
</dbReference>